<accession>A0A5N7DTD4</accession>
<evidence type="ECO:0000313" key="3">
    <source>
        <dbReference type="Proteomes" id="UP000325579"/>
    </source>
</evidence>
<gene>
    <name evidence="2" type="ORF">BDV37DRAFT_278271</name>
</gene>
<proteinExistence type="predicted"/>
<reference evidence="2 3" key="1">
    <citation type="submission" date="2019-04" db="EMBL/GenBank/DDBJ databases">
        <authorList>
            <consortium name="DOE Joint Genome Institute"/>
            <person name="Mondo S."/>
            <person name="Kjaerbolling I."/>
            <person name="Vesth T."/>
            <person name="Frisvad J.C."/>
            <person name="Nybo J.L."/>
            <person name="Theobald S."/>
            <person name="Kildgaard S."/>
            <person name="Isbrandt T."/>
            <person name="Kuo A."/>
            <person name="Sato A."/>
            <person name="Lyhne E.K."/>
            <person name="Kogle M.E."/>
            <person name="Wiebenga A."/>
            <person name="Kun R.S."/>
            <person name="Lubbers R.J."/>
            <person name="Makela M.R."/>
            <person name="Barry K."/>
            <person name="Chovatia M."/>
            <person name="Clum A."/>
            <person name="Daum C."/>
            <person name="Haridas S."/>
            <person name="He G."/>
            <person name="LaButti K."/>
            <person name="Lipzen A."/>
            <person name="Riley R."/>
            <person name="Salamov A."/>
            <person name="Simmons B.A."/>
            <person name="Magnuson J.K."/>
            <person name="Henrissat B."/>
            <person name="Mortensen U.H."/>
            <person name="Larsen T.O."/>
            <person name="Devries R.P."/>
            <person name="Grigoriev I.V."/>
            <person name="Machida M."/>
            <person name="Baker S.E."/>
            <person name="Andersen M.R."/>
            <person name="Cantor M.N."/>
            <person name="Hua S.X."/>
        </authorList>
    </citation>
    <scope>NUCLEOTIDE SEQUENCE [LARGE SCALE GENOMIC DNA]</scope>
    <source>
        <strain evidence="2 3">CBS 119388</strain>
    </source>
</reference>
<organism evidence="2 3">
    <name type="scientific">Aspergillus pseudonomiae</name>
    <dbReference type="NCBI Taxonomy" id="1506151"/>
    <lineage>
        <taxon>Eukaryota</taxon>
        <taxon>Fungi</taxon>
        <taxon>Dikarya</taxon>
        <taxon>Ascomycota</taxon>
        <taxon>Pezizomycotina</taxon>
        <taxon>Eurotiomycetes</taxon>
        <taxon>Eurotiomycetidae</taxon>
        <taxon>Eurotiales</taxon>
        <taxon>Aspergillaceae</taxon>
        <taxon>Aspergillus</taxon>
        <taxon>Aspergillus subgen. Circumdati</taxon>
    </lineage>
</organism>
<keyword evidence="3" id="KW-1185">Reference proteome</keyword>
<dbReference type="PANTHER" id="PTHR21310">
    <property type="entry name" value="AMINOGLYCOSIDE PHOSPHOTRANSFERASE-RELATED-RELATED"/>
    <property type="match status" value="1"/>
</dbReference>
<dbReference type="Pfam" id="PF01636">
    <property type="entry name" value="APH"/>
    <property type="match status" value="1"/>
</dbReference>
<dbReference type="AlphaFoldDB" id="A0A5N7DTD4"/>
<protein>
    <recommendedName>
        <fullName evidence="1">Aminoglycoside phosphotransferase domain-containing protein</fullName>
    </recommendedName>
</protein>
<dbReference type="InterPro" id="IPR002575">
    <property type="entry name" value="Aminoglycoside_PTrfase"/>
</dbReference>
<evidence type="ECO:0000259" key="1">
    <source>
        <dbReference type="Pfam" id="PF01636"/>
    </source>
</evidence>
<dbReference type="InterPro" id="IPR011009">
    <property type="entry name" value="Kinase-like_dom_sf"/>
</dbReference>
<dbReference type="PANTHER" id="PTHR21310:SF48">
    <property type="entry name" value="AMINOGLYCOSIDE PHOSPHOTRANSFERASE DOMAIN-CONTAINING PROTEIN"/>
    <property type="match status" value="1"/>
</dbReference>
<dbReference type="SUPFAM" id="SSF56112">
    <property type="entry name" value="Protein kinase-like (PK-like)"/>
    <property type="match status" value="1"/>
</dbReference>
<dbReference type="Gene3D" id="3.90.1200.10">
    <property type="match status" value="1"/>
</dbReference>
<dbReference type="InterPro" id="IPR051678">
    <property type="entry name" value="AGP_Transferase"/>
</dbReference>
<dbReference type="EMBL" id="ML736740">
    <property type="protein sequence ID" value="KAE8409313.1"/>
    <property type="molecule type" value="Genomic_DNA"/>
</dbReference>
<name>A0A5N7DTD4_9EURO</name>
<sequence length="203" mass="23703">MQLVPGTDLLQLWEKLSCNEKASVCDQLKEIFAQIRSIPSRGYFGGVTGGPVQDRLFCWMDEDPRINGPFKTSEDFHLGLALLAQKQEERNDRHPWSSEWFARHLPQALKDHPSTFTHSDLVRQNIMVQELLGNDGHTDRQFKVTGIIDWEFAGWYPRYWEHAVLFADYLWEGDWEKKIETFIDPWPLEAALLRLVKVDLEGF</sequence>
<dbReference type="Proteomes" id="UP000325579">
    <property type="component" value="Unassembled WGS sequence"/>
</dbReference>
<dbReference type="RefSeq" id="XP_031946632.1">
    <property type="nucleotide sequence ID" value="XM_032086008.1"/>
</dbReference>
<feature type="domain" description="Aminoglycoside phosphotransferase" evidence="1">
    <location>
        <begin position="1"/>
        <end position="168"/>
    </location>
</feature>
<dbReference type="OrthoDB" id="4177236at2759"/>
<dbReference type="GeneID" id="43670699"/>
<evidence type="ECO:0000313" key="2">
    <source>
        <dbReference type="EMBL" id="KAE8409313.1"/>
    </source>
</evidence>